<accession>A0A9P8CC76</accession>
<name>A0A9P8CC76_9HELO</name>
<feature type="repeat" description="WD" evidence="3">
    <location>
        <begin position="203"/>
        <end position="244"/>
    </location>
</feature>
<gene>
    <name evidence="6" type="ORF">BJ878DRAFT_214797</name>
</gene>
<evidence type="ECO:0000256" key="4">
    <source>
        <dbReference type="SAM" id="MobiDB-lite"/>
    </source>
</evidence>
<comment type="caution">
    <text evidence="6">The sequence shown here is derived from an EMBL/GenBank/DDBJ whole genome shotgun (WGS) entry which is preliminary data.</text>
</comment>
<dbReference type="InterPro" id="IPR036322">
    <property type="entry name" value="WD40_repeat_dom_sf"/>
</dbReference>
<dbReference type="InterPro" id="IPR059122">
    <property type="entry name" value="Beta-prop_WDR5-like"/>
</dbReference>
<keyword evidence="7" id="KW-1185">Reference proteome</keyword>
<feature type="repeat" description="WD" evidence="3">
    <location>
        <begin position="288"/>
        <end position="329"/>
    </location>
</feature>
<dbReference type="SUPFAM" id="SSF50978">
    <property type="entry name" value="WD40 repeat-like"/>
    <property type="match status" value="1"/>
</dbReference>
<sequence>MSDVESSDPGADRHSPKRRRISAYDSDSSSRRYSSADDNGERRIYRRSSKSIGCNDLPVRRISRSSDGSVRDRDHNFHSRTRSSSGNHAIHTPPSDEDIATPPSYKPLKINYKQKFILKGHSKGISQVRFSPNGKWIASCSADGTIKIWDAVTGQHKRTLEGHLAGVSTIAWSPDSNTLASGSDDKAIRLWHRATGKPYPAPLLGHHNYVYSLAFSPKGNMLVSGSYDEAVFLWDLRARRQMRSLPAHSDPVGGVDFIRDGTLVCSCSTDGLVRVWDTATGQCLRTLVHEDNAPVTTVRFSPNGRYILAFTLDSCIRLWDYVAGTCKKTYQGHINKKYSLGGAFGIGGSEGFIASGSENGEIIFWDVKTKEIVQRDIGHKGVVCWVDTSPTQRGTLVSGGLDGTVSIWVDVNEPEHALNGISKVKQEESTGTNCLNDDVTVMDGVIPNGVSGYGGDDTILNVRRSSFEDGIPPKKSDAMEED</sequence>
<dbReference type="PROSITE" id="PS50082">
    <property type="entry name" value="WD_REPEATS_2"/>
    <property type="match status" value="6"/>
</dbReference>
<dbReference type="PRINTS" id="PR00320">
    <property type="entry name" value="GPROTEINBRPT"/>
</dbReference>
<dbReference type="Pfam" id="PF25175">
    <property type="entry name" value="Beta-prop_WDR5"/>
    <property type="match status" value="1"/>
</dbReference>
<dbReference type="PROSITE" id="PS00678">
    <property type="entry name" value="WD_REPEATS_1"/>
    <property type="match status" value="2"/>
</dbReference>
<feature type="repeat" description="WD" evidence="3">
    <location>
        <begin position="245"/>
        <end position="286"/>
    </location>
</feature>
<evidence type="ECO:0000313" key="7">
    <source>
        <dbReference type="Proteomes" id="UP000887226"/>
    </source>
</evidence>
<dbReference type="CDD" id="cd00200">
    <property type="entry name" value="WD40"/>
    <property type="match status" value="1"/>
</dbReference>
<evidence type="ECO:0000256" key="2">
    <source>
        <dbReference type="ARBA" id="ARBA00022737"/>
    </source>
</evidence>
<proteinExistence type="predicted"/>
<dbReference type="InterPro" id="IPR020472">
    <property type="entry name" value="WD40_PAC1"/>
</dbReference>
<dbReference type="Gene3D" id="2.130.10.10">
    <property type="entry name" value="YVTN repeat-like/Quinoprotein amine dehydrogenase"/>
    <property type="match status" value="1"/>
</dbReference>
<feature type="compositionally biased region" description="Low complexity" evidence="4">
    <location>
        <begin position="23"/>
        <end position="37"/>
    </location>
</feature>
<evidence type="ECO:0000259" key="5">
    <source>
        <dbReference type="Pfam" id="PF25175"/>
    </source>
</evidence>
<protein>
    <submittedName>
        <fullName evidence="6">Prolyl oligopeptidase-like protein</fullName>
    </submittedName>
</protein>
<dbReference type="InterPro" id="IPR019775">
    <property type="entry name" value="WD40_repeat_CS"/>
</dbReference>
<dbReference type="InterPro" id="IPR001680">
    <property type="entry name" value="WD40_rpt"/>
</dbReference>
<evidence type="ECO:0000256" key="3">
    <source>
        <dbReference type="PROSITE-ProRule" id="PRU00221"/>
    </source>
</evidence>
<dbReference type="PANTHER" id="PTHR19879">
    <property type="entry name" value="TRANSCRIPTION INITIATION FACTOR TFIID"/>
    <property type="match status" value="1"/>
</dbReference>
<feature type="domain" description="WDR5-like beta-propeller" evidence="5">
    <location>
        <begin position="118"/>
        <end position="408"/>
    </location>
</feature>
<reference evidence="6" key="1">
    <citation type="journal article" date="2021" name="IMA Fungus">
        <title>Genomic characterization of three marine fungi, including Emericellopsis atlantica sp. nov. with signatures of a generalist lifestyle and marine biomass degradation.</title>
        <authorList>
            <person name="Hagestad O.C."/>
            <person name="Hou L."/>
            <person name="Andersen J.H."/>
            <person name="Hansen E.H."/>
            <person name="Altermark B."/>
            <person name="Li C."/>
            <person name="Kuhnert E."/>
            <person name="Cox R.J."/>
            <person name="Crous P.W."/>
            <person name="Spatafora J.W."/>
            <person name="Lail K."/>
            <person name="Amirebrahimi M."/>
            <person name="Lipzen A."/>
            <person name="Pangilinan J."/>
            <person name="Andreopoulos W."/>
            <person name="Hayes R.D."/>
            <person name="Ng V."/>
            <person name="Grigoriev I.V."/>
            <person name="Jackson S.A."/>
            <person name="Sutton T.D.S."/>
            <person name="Dobson A.D.W."/>
            <person name="Rama T."/>
        </authorList>
    </citation>
    <scope>NUCLEOTIDE SEQUENCE</scope>
    <source>
        <strain evidence="6">TRa3180A</strain>
    </source>
</reference>
<dbReference type="PANTHER" id="PTHR19879:SF9">
    <property type="entry name" value="TRANSCRIPTION INITIATION FACTOR TFIID SUBUNIT 5"/>
    <property type="match status" value="1"/>
</dbReference>
<keyword evidence="2" id="KW-0677">Repeat</keyword>
<dbReference type="FunFam" id="2.130.10.10:FF:000510">
    <property type="entry name" value="WD repeat protein"/>
    <property type="match status" value="1"/>
</dbReference>
<dbReference type="InterPro" id="IPR015943">
    <property type="entry name" value="WD40/YVTN_repeat-like_dom_sf"/>
</dbReference>
<feature type="repeat" description="WD" evidence="3">
    <location>
        <begin position="376"/>
        <end position="408"/>
    </location>
</feature>
<feature type="repeat" description="WD" evidence="3">
    <location>
        <begin position="160"/>
        <end position="201"/>
    </location>
</feature>
<dbReference type="EMBL" id="MU254168">
    <property type="protein sequence ID" value="KAG9241708.1"/>
    <property type="molecule type" value="Genomic_DNA"/>
</dbReference>
<evidence type="ECO:0000313" key="6">
    <source>
        <dbReference type="EMBL" id="KAG9241708.1"/>
    </source>
</evidence>
<dbReference type="PROSITE" id="PS50294">
    <property type="entry name" value="WD_REPEATS_REGION"/>
    <property type="match status" value="5"/>
</dbReference>
<keyword evidence="1 3" id="KW-0853">WD repeat</keyword>
<organism evidence="6 7">
    <name type="scientific">Calycina marina</name>
    <dbReference type="NCBI Taxonomy" id="1763456"/>
    <lineage>
        <taxon>Eukaryota</taxon>
        <taxon>Fungi</taxon>
        <taxon>Dikarya</taxon>
        <taxon>Ascomycota</taxon>
        <taxon>Pezizomycotina</taxon>
        <taxon>Leotiomycetes</taxon>
        <taxon>Helotiales</taxon>
        <taxon>Pezizellaceae</taxon>
        <taxon>Calycina</taxon>
    </lineage>
</organism>
<dbReference type="SMART" id="SM00320">
    <property type="entry name" value="WD40"/>
    <property type="match status" value="7"/>
</dbReference>
<dbReference type="AlphaFoldDB" id="A0A9P8CC76"/>
<dbReference type="Proteomes" id="UP000887226">
    <property type="component" value="Unassembled WGS sequence"/>
</dbReference>
<evidence type="ECO:0000256" key="1">
    <source>
        <dbReference type="ARBA" id="ARBA00022574"/>
    </source>
</evidence>
<feature type="repeat" description="WD" evidence="3">
    <location>
        <begin position="118"/>
        <end position="159"/>
    </location>
</feature>
<dbReference type="OrthoDB" id="674604at2759"/>
<feature type="region of interest" description="Disordered" evidence="4">
    <location>
        <begin position="1"/>
        <end position="103"/>
    </location>
</feature>